<sequence>MRDAEPWSRAQGAKDQQRLEEVPALGGLGGGAEPQIRVRCRSCGYLETEDATFCSGCGARM</sequence>
<evidence type="ECO:0008006" key="3">
    <source>
        <dbReference type="Google" id="ProtNLM"/>
    </source>
</evidence>
<proteinExistence type="predicted"/>
<evidence type="ECO:0000313" key="2">
    <source>
        <dbReference type="EMBL" id="XCP82429.1"/>
    </source>
</evidence>
<gene>
    <name evidence="2" type="ORF">ABXS69_00405</name>
</gene>
<reference evidence="2" key="1">
    <citation type="submission" date="2024-05" db="EMBL/GenBank/DDBJ databases">
        <title>Draft genome assemblies of 36 bacteria isolated from hibernating arctic ground squirrels.</title>
        <authorList>
            <person name="McKee H."/>
            <person name="Mullen L."/>
            <person name="Drown D.M."/>
            <person name="Duddleston K.N."/>
        </authorList>
    </citation>
    <scope>NUCLEOTIDE SEQUENCE</scope>
    <source>
        <strain evidence="2">AR004</strain>
    </source>
</reference>
<name>A0AAU8N3S0_9ACTO</name>
<organism evidence="2">
    <name type="scientific">Actinomyces timonensis</name>
    <dbReference type="NCBI Taxonomy" id="1288391"/>
    <lineage>
        <taxon>Bacteria</taxon>
        <taxon>Bacillati</taxon>
        <taxon>Actinomycetota</taxon>
        <taxon>Actinomycetes</taxon>
        <taxon>Actinomycetales</taxon>
        <taxon>Actinomycetaceae</taxon>
        <taxon>Actinomyces</taxon>
    </lineage>
</organism>
<accession>A0AAU8N3S0</accession>
<dbReference type="RefSeq" id="WP_366180670.1">
    <property type="nucleotide sequence ID" value="NZ_CP159989.1"/>
</dbReference>
<protein>
    <recommendedName>
        <fullName evidence="3">Zinc-ribbon domain-containing protein</fullName>
    </recommendedName>
</protein>
<feature type="region of interest" description="Disordered" evidence="1">
    <location>
        <begin position="1"/>
        <end position="33"/>
    </location>
</feature>
<dbReference type="AlphaFoldDB" id="A0AAU8N3S0"/>
<dbReference type="EMBL" id="CP159989">
    <property type="protein sequence ID" value="XCP82429.1"/>
    <property type="molecule type" value="Genomic_DNA"/>
</dbReference>
<evidence type="ECO:0000256" key="1">
    <source>
        <dbReference type="SAM" id="MobiDB-lite"/>
    </source>
</evidence>